<dbReference type="SUPFAM" id="SSF54427">
    <property type="entry name" value="NTF2-like"/>
    <property type="match status" value="1"/>
</dbReference>
<dbReference type="InterPro" id="IPR032710">
    <property type="entry name" value="NTF2-like_dom_sf"/>
</dbReference>
<organism evidence="2 3">
    <name type="scientific">Tamlana crocina</name>
    <dbReference type="NCBI Taxonomy" id="393006"/>
    <lineage>
        <taxon>Bacteria</taxon>
        <taxon>Pseudomonadati</taxon>
        <taxon>Bacteroidota</taxon>
        <taxon>Flavobacteriia</taxon>
        <taxon>Flavobacteriales</taxon>
        <taxon>Flavobacteriaceae</taxon>
        <taxon>Tamlana</taxon>
    </lineage>
</organism>
<feature type="signal peptide" evidence="1">
    <location>
        <begin position="1"/>
        <end position="19"/>
    </location>
</feature>
<evidence type="ECO:0000313" key="3">
    <source>
        <dbReference type="Proteomes" id="UP000760545"/>
    </source>
</evidence>
<keyword evidence="1" id="KW-0732">Signal</keyword>
<keyword evidence="3" id="KW-1185">Reference proteome</keyword>
<accession>A0ABX1DFC5</accession>
<dbReference type="RefSeq" id="WP_167917243.1">
    <property type="nucleotide sequence ID" value="NZ_JAAVJS010000006.1"/>
</dbReference>
<proteinExistence type="predicted"/>
<feature type="chain" id="PRO_5047032979" description="DUF4440 domain-containing protein" evidence="1">
    <location>
        <begin position="20"/>
        <end position="117"/>
    </location>
</feature>
<evidence type="ECO:0008006" key="4">
    <source>
        <dbReference type="Google" id="ProtNLM"/>
    </source>
</evidence>
<protein>
    <recommendedName>
        <fullName evidence="4">DUF4440 domain-containing protein</fullName>
    </recommendedName>
</protein>
<dbReference type="Proteomes" id="UP000760545">
    <property type="component" value="Unassembled WGS sequence"/>
</dbReference>
<name>A0ABX1DFC5_9FLAO</name>
<dbReference type="EMBL" id="JAAVJS010000006">
    <property type="protein sequence ID" value="NJX15001.1"/>
    <property type="molecule type" value="Genomic_DNA"/>
</dbReference>
<gene>
    <name evidence="2" type="ORF">HC176_05815</name>
</gene>
<evidence type="ECO:0000256" key="1">
    <source>
        <dbReference type="SAM" id="SignalP"/>
    </source>
</evidence>
<evidence type="ECO:0000313" key="2">
    <source>
        <dbReference type="EMBL" id="NJX15001.1"/>
    </source>
</evidence>
<reference evidence="2 3" key="1">
    <citation type="submission" date="2020-03" db="EMBL/GenBank/DDBJ databases">
        <title>Tamlana sp. nov, isolated from XXX.</title>
        <authorList>
            <person name="Cao W.R."/>
        </authorList>
    </citation>
    <scope>NUCLEOTIDE SEQUENCE [LARGE SCALE GENOMIC DNA]</scope>
    <source>
        <strain evidence="2 3">HST1-43</strain>
    </source>
</reference>
<sequence length="117" mass="13509">MKIKAVFLVFILSIAPVFAQNKTELQAINNQVWSNFTKAFETLDAELFANIHSDSLIRVGGDNQVIRRKTEYMNGYKTRWQNKALKRTISFRFLERIADNQSASERGIYKLTIDPPP</sequence>
<dbReference type="Gene3D" id="3.10.450.50">
    <property type="match status" value="1"/>
</dbReference>
<comment type="caution">
    <text evidence="2">The sequence shown here is derived from an EMBL/GenBank/DDBJ whole genome shotgun (WGS) entry which is preliminary data.</text>
</comment>